<reference evidence="1 2" key="1">
    <citation type="journal article" date="2017" name="PLoS Biol.">
        <title>The sea cucumber genome provides insights into morphological evolution and visceral regeneration.</title>
        <authorList>
            <person name="Zhang X."/>
            <person name="Sun L."/>
            <person name="Yuan J."/>
            <person name="Sun Y."/>
            <person name="Gao Y."/>
            <person name="Zhang L."/>
            <person name="Li S."/>
            <person name="Dai H."/>
            <person name="Hamel J.F."/>
            <person name="Liu C."/>
            <person name="Yu Y."/>
            <person name="Liu S."/>
            <person name="Lin W."/>
            <person name="Guo K."/>
            <person name="Jin S."/>
            <person name="Xu P."/>
            <person name="Storey K.B."/>
            <person name="Huan P."/>
            <person name="Zhang T."/>
            <person name="Zhou Y."/>
            <person name="Zhang J."/>
            <person name="Lin C."/>
            <person name="Li X."/>
            <person name="Xing L."/>
            <person name="Huo D."/>
            <person name="Sun M."/>
            <person name="Wang L."/>
            <person name="Mercier A."/>
            <person name="Li F."/>
            <person name="Yang H."/>
            <person name="Xiang J."/>
        </authorList>
    </citation>
    <scope>NUCLEOTIDE SEQUENCE [LARGE SCALE GENOMIC DNA]</scope>
    <source>
        <strain evidence="1">Shaxun</strain>
        <tissue evidence="1">Muscle</tissue>
    </source>
</reference>
<accession>A0A2G8JI74</accession>
<sequence>MALITFEYAFQGISESSFASVEDLIFNVFKLDCFQHANVLSPSDSVTYVHHCTPIYCRANIFKKENGSLWIGIVSFEPEYSEEELRHREEEFVQRISPRLLVMLGRIPLLIRIPVPSHCEEWCLCTLFAIGKRQGRVCCYGLFAEKALLNAGECLTNRPEFSQIFLQPVHLELCFVNFLRYKNPFPTAAENITNRYCTPQ</sequence>
<protein>
    <submittedName>
        <fullName evidence="1">Uncharacterized protein</fullName>
    </submittedName>
</protein>
<proteinExistence type="predicted"/>
<dbReference type="Proteomes" id="UP000230750">
    <property type="component" value="Unassembled WGS sequence"/>
</dbReference>
<dbReference type="AlphaFoldDB" id="A0A2G8JI74"/>
<evidence type="ECO:0000313" key="1">
    <source>
        <dbReference type="EMBL" id="PIK35452.1"/>
    </source>
</evidence>
<dbReference type="OrthoDB" id="6112409at2759"/>
<name>A0A2G8JI74_STIJA</name>
<organism evidence="1 2">
    <name type="scientific">Stichopus japonicus</name>
    <name type="common">Sea cucumber</name>
    <dbReference type="NCBI Taxonomy" id="307972"/>
    <lineage>
        <taxon>Eukaryota</taxon>
        <taxon>Metazoa</taxon>
        <taxon>Echinodermata</taxon>
        <taxon>Eleutherozoa</taxon>
        <taxon>Echinozoa</taxon>
        <taxon>Holothuroidea</taxon>
        <taxon>Aspidochirotacea</taxon>
        <taxon>Aspidochirotida</taxon>
        <taxon>Stichopodidae</taxon>
        <taxon>Apostichopus</taxon>
    </lineage>
</organism>
<evidence type="ECO:0000313" key="2">
    <source>
        <dbReference type="Proteomes" id="UP000230750"/>
    </source>
</evidence>
<dbReference type="EMBL" id="MRZV01001900">
    <property type="protein sequence ID" value="PIK35452.1"/>
    <property type="molecule type" value="Genomic_DNA"/>
</dbReference>
<keyword evidence="2" id="KW-1185">Reference proteome</keyword>
<gene>
    <name evidence="1" type="ORF">BSL78_27720</name>
</gene>
<comment type="caution">
    <text evidence="1">The sequence shown here is derived from an EMBL/GenBank/DDBJ whole genome shotgun (WGS) entry which is preliminary data.</text>
</comment>